<protein>
    <submittedName>
        <fullName evidence="4">Transcriptional regulator, PaaX family</fullName>
    </submittedName>
</protein>
<dbReference type="Pfam" id="PF08223">
    <property type="entry name" value="PaaX_C"/>
    <property type="match status" value="1"/>
</dbReference>
<evidence type="ECO:0000259" key="3">
    <source>
        <dbReference type="Pfam" id="PF20803"/>
    </source>
</evidence>
<dbReference type="Proteomes" id="UP000199651">
    <property type="component" value="Unassembled WGS sequence"/>
</dbReference>
<evidence type="ECO:0000259" key="2">
    <source>
        <dbReference type="Pfam" id="PF08223"/>
    </source>
</evidence>
<evidence type="ECO:0000313" key="5">
    <source>
        <dbReference type="Proteomes" id="UP000199651"/>
    </source>
</evidence>
<feature type="domain" description="Transcriptional repressor PaaX-like N-terminal" evidence="1">
    <location>
        <begin position="7"/>
        <end position="73"/>
    </location>
</feature>
<dbReference type="SUPFAM" id="SSF46785">
    <property type="entry name" value="Winged helix' DNA-binding domain"/>
    <property type="match status" value="1"/>
</dbReference>
<dbReference type="InterPro" id="IPR048846">
    <property type="entry name" value="PaaX-like_central"/>
</dbReference>
<evidence type="ECO:0000313" key="4">
    <source>
        <dbReference type="EMBL" id="SDP18071.1"/>
    </source>
</evidence>
<dbReference type="STRING" id="504798.SAMN05421871_10437"/>
<keyword evidence="5" id="KW-1185">Reference proteome</keyword>
<reference evidence="5" key="1">
    <citation type="submission" date="2016-10" db="EMBL/GenBank/DDBJ databases">
        <authorList>
            <person name="Varghese N."/>
            <person name="Submissions S."/>
        </authorList>
    </citation>
    <scope>NUCLEOTIDE SEQUENCE [LARGE SCALE GENOMIC DNA]</scope>
    <source>
        <strain evidence="5">IBRC-M 10655</strain>
    </source>
</reference>
<dbReference type="EMBL" id="FNJB01000007">
    <property type="protein sequence ID" value="SDP18071.1"/>
    <property type="molecule type" value="Genomic_DNA"/>
</dbReference>
<evidence type="ECO:0000259" key="1">
    <source>
        <dbReference type="Pfam" id="PF07848"/>
    </source>
</evidence>
<proteinExistence type="predicted"/>
<dbReference type="InterPro" id="IPR012906">
    <property type="entry name" value="PaaX-like_N"/>
</dbReference>
<dbReference type="PIRSF" id="PIRSF020623">
    <property type="entry name" value="PaaX"/>
    <property type="match status" value="1"/>
</dbReference>
<gene>
    <name evidence="4" type="ORF">SAMN05192558_10738</name>
</gene>
<feature type="domain" description="Transcriptional repressor PaaX-like C-terminal" evidence="2">
    <location>
        <begin position="177"/>
        <end position="259"/>
    </location>
</feature>
<dbReference type="Gene3D" id="3.30.70.2650">
    <property type="match status" value="1"/>
</dbReference>
<dbReference type="RefSeq" id="WP_091377190.1">
    <property type="nucleotide sequence ID" value="NZ_FNDV01000004.1"/>
</dbReference>
<dbReference type="OrthoDB" id="2270427at2"/>
<organism evidence="4 5">
    <name type="scientific">Actinokineospora alba</name>
    <dbReference type="NCBI Taxonomy" id="504798"/>
    <lineage>
        <taxon>Bacteria</taxon>
        <taxon>Bacillati</taxon>
        <taxon>Actinomycetota</taxon>
        <taxon>Actinomycetes</taxon>
        <taxon>Pseudonocardiales</taxon>
        <taxon>Pseudonocardiaceae</taxon>
        <taxon>Actinokineospora</taxon>
    </lineage>
</organism>
<feature type="domain" description="Transcriptional repressor PaaX-like central Cas2-like" evidence="3">
    <location>
        <begin position="95"/>
        <end position="165"/>
    </location>
</feature>
<dbReference type="GO" id="GO:0006351">
    <property type="term" value="P:DNA-templated transcription"/>
    <property type="evidence" value="ECO:0007669"/>
    <property type="project" value="InterPro"/>
</dbReference>
<dbReference type="Pfam" id="PF20803">
    <property type="entry name" value="PaaX_M"/>
    <property type="match status" value="1"/>
</dbReference>
<dbReference type="InterPro" id="IPR036388">
    <property type="entry name" value="WH-like_DNA-bd_sf"/>
</dbReference>
<name>A0A1H0QL08_9PSEU</name>
<sequence length="264" mass="28917">MFEPAPQDLVLTILGAHVGPREGTAVWSGGLVALLGEFGFTEGAARVALTRLVRRDLLERVKDGRMVFYTVTPRAAAVLAEGDRRIFSLGRDSSAGPWTILWHTIPESQRVSRARLVARLRFLGFGSVQDGTWLAPRDRTAEVAALLDQLDVSAHAGVMVGEPAQVPDFAAFVPRVWDLDALAARYESFVAEFGEAKADNPRSAFELRVRLMHTYRQFALLDPELPADLVAPPPCRAAAVTLFHHAYPALAPQAQRHFDGVMTP</sequence>
<dbReference type="PANTHER" id="PTHR30319">
    <property type="entry name" value="PHENYLACETIC ACID REGULATOR-RELATED TRANSCRIPTIONAL REPRESSOR"/>
    <property type="match status" value="1"/>
</dbReference>
<dbReference type="AlphaFoldDB" id="A0A1H0QL08"/>
<dbReference type="InterPro" id="IPR013225">
    <property type="entry name" value="PaaX_C"/>
</dbReference>
<dbReference type="Pfam" id="PF07848">
    <property type="entry name" value="PaaX"/>
    <property type="match status" value="1"/>
</dbReference>
<accession>A0A1H0QL08</accession>
<dbReference type="PANTHER" id="PTHR30319:SF1">
    <property type="entry name" value="TRANSCRIPTIONAL REPRESSOR PAAX"/>
    <property type="match status" value="1"/>
</dbReference>
<dbReference type="InterPro" id="IPR036390">
    <property type="entry name" value="WH_DNA-bd_sf"/>
</dbReference>
<dbReference type="Gene3D" id="1.10.10.10">
    <property type="entry name" value="Winged helix-like DNA-binding domain superfamily/Winged helix DNA-binding domain"/>
    <property type="match status" value="1"/>
</dbReference>
<dbReference type="InterPro" id="IPR011965">
    <property type="entry name" value="PaaX_trns_reg"/>
</dbReference>